<dbReference type="EMBL" id="JAPFFF010000015">
    <property type="protein sequence ID" value="KAK8866687.1"/>
    <property type="molecule type" value="Genomic_DNA"/>
</dbReference>
<dbReference type="InterPro" id="IPR050164">
    <property type="entry name" value="Peptidase_C19"/>
</dbReference>
<keyword evidence="3" id="KW-1185">Reference proteome</keyword>
<gene>
    <name evidence="2" type="ORF">M9Y10_009654</name>
</gene>
<dbReference type="Proteomes" id="UP001470230">
    <property type="component" value="Unassembled WGS sequence"/>
</dbReference>
<dbReference type="PANTHER" id="PTHR24006:SF664">
    <property type="entry name" value="UBIQUITIN CARBOXYL-TERMINAL HYDROLASE"/>
    <property type="match status" value="1"/>
</dbReference>
<dbReference type="InterPro" id="IPR038765">
    <property type="entry name" value="Papain-like_cys_pep_sf"/>
</dbReference>
<feature type="domain" description="USP" evidence="1">
    <location>
        <begin position="1055"/>
        <end position="1345"/>
    </location>
</feature>
<name>A0ABR2INZ5_9EUKA</name>
<sequence length="2226" mass="255538">MQFNDITPDTLTAILISCLDDQSNWVEPLNQFKTFLTQIRSNNPPQLSPPNENFTNEFVFSCMPRVVAKILDNPLTPDEPAISFLEEVLATLATLISNSGKLQGISMLELIFDISGTFYIHNGRDEKHQYSIHLTKLAESCIKDDIPNILLTIIEKSNNSISIQDYYEISDFYKKLSLLIDQNKIFPNKDRASGILLPPLERFALESDEREIQYSQITALLQNLIEFCRCEALGDLMNQIMLRFLDIDIAGLKISGIKIAVILYTEYYTYTTQTEIESAQSTLEFILSQVSNFEGLKLLEPVFTTFANRDIFCDNLVDSLWNIVSNMPQSVYKKSIELFSNIAVKIKNTQKIVNIAILQPINIDFVTELAERAQYKESITKALFDLAENKKDVNSLEALIKISKNSDLSTNLPEILSNINCPDLLENHIILIDSILTKSPQPLDPIPIFSSISNNISTFSKDKAIDVLKNSASILHITKAKISPEILKNLLSNSKSNELQVIIMKELFPPNAILVEINKDNIQIIIDIVKSSTAQEDLFEIISHLYLTALIQNDELKDFVFKCLWNILLNPQSEVKRRHVSSILLTITDYSNLASQIKSFVNSCLHELETAENKNAAIFISECLHFINGFCTLSSLGVEPHRYQDPEDMIPLNIQIGDNIEDLLADSHLTISELTALVSQHFNKDVMSFALYIDGEKLPDELILGEIPEVQSSIFQIRKKEPYKNLAKITLDNHPVSFFRDEKIEKRLFELLKSHISEEIYDVLIQIPTLDIYTFKSSSQLDSSNTYHFLYDLHYLAKNFSNKFNDNERQEIHNVAQSILISQFQSIVPEARYLLSLLLKQDNVNDDLVNVVLFNLCKEASLTKNKEDQSYFLRTFKAIWKIVTDYNIDLSSEVLTAFLFNNNQVIFELALGSKMILNQNFDKVWSIFEKCEDKVKFLEIFTKFDVPKEFYQKVFDGLLPFYNSLNETVLAIYSNICGKWEDFPCKQVSELLINNFIKCTTNRLPKSNYPFNLLYAIMKRSPEVNTEILKDISDTIPLVEDWNYTPMCISEKEMIGLQNLGATCYVNSVVQLVFSIEPIRNFIISTNFDDPSMKAMSNLFTEMLYSKPNYIDMHNFAANWKGFDGMSIRPREQQDANEFLMLLFSRLEAYPKVYSLVSGTQETLFTGEDFNKVQSSPFNTLSLTVMGMNSIHDSMEALKLPEVFDNYKIDDNKSIQVKSYNSITKLPPYLFIQLKRFDYSIETATKIKLNQRYAFDSVIDFKDDLKKTDSTDPSVETRYKLRGVVVHQGEAEQGHYYTYLLAKKKNQWYCLNDTHIKPVPESEMKSDGYGRPSGTSGYLLLYERFDVDTSVPKVEVTPNETLINQIKIQNHQLAIENTYFTSYFSKFASNFLDIGNESFIVAMKYYIKALAHSSLKSPFNLFSQKLASLFTTNDPEGNSFLDYFVNYILEDIDIIITIMGYAAPKEIKNSFSDTMKAAFTILPPENDIMVVITAQFDEWYKIVLQNWREGFYFFKILYDFSTIDADHAQFLNDLEVQDGIISFVVSDFKPFVASNSSSFSIDRFQQLCDLTYAFKLFEVLNVKIDLVLAPQFLEWCIGSSKHQEALIHYCNQVCPLCIPQFDKYVDATGRPPSEFLVAELIKFPQFQIPQKWLTNYFSEPADQKHLLRAVYEQFLKDFQIFTLFIQKNPETLCSFFFSPTIEVREETVEKMSSLQEIGPVCELLLPFIGKVVDLSTTLYNNKDYKFTYLPLDCFLGLHFLGFLMSELLTIEDSKLVQFIPIVEKTLHQLVEMKATRDEHTIPIAQIGLILMNKESIPPLSTQFITDIEAVIIKIIPDHKQLSSCIQQLCPGLVSLYKRGNVSADLLIPDNELKNYLFVILFTKEEINIQMPQTKMIKELNLSKKEVINMLKVYTQRYATASRTIKFLYSELVKRINEIEKKNKENNNNSYFCEIDMKSVYEVLCEFHKDVLDSNINYISSVLLQYLLGEIEEVEELDSNDDENSFVKTIKYLLFIYEKRARLLLETSQTKPKGVMSLIKLASNDRLTKKSRIQVLELITKLLPSVINSIPYVYGDFVVTVHFLAQEVDQYVASVIMNLLQVRSQDSGIIQMKVAQEFIHLIDATSKITDISNTLNALFIQVDKIGIGNIDTFVSQIASSNILLKFWNLKPLPQVKYEGMFEITKAIILNGGVKNYAIQLSEAFKLFAKEETFHQILLEVLNHSLST</sequence>
<dbReference type="PROSITE" id="PS00972">
    <property type="entry name" value="USP_1"/>
    <property type="match status" value="1"/>
</dbReference>
<dbReference type="Gene3D" id="3.90.70.10">
    <property type="entry name" value="Cysteine proteinases"/>
    <property type="match status" value="1"/>
</dbReference>
<dbReference type="InterPro" id="IPR028889">
    <property type="entry name" value="USP"/>
</dbReference>
<evidence type="ECO:0000313" key="3">
    <source>
        <dbReference type="Proteomes" id="UP001470230"/>
    </source>
</evidence>
<dbReference type="PROSITE" id="PS00973">
    <property type="entry name" value="USP_2"/>
    <property type="match status" value="1"/>
</dbReference>
<dbReference type="InterPro" id="IPR001394">
    <property type="entry name" value="Peptidase_C19_UCH"/>
</dbReference>
<dbReference type="PANTHER" id="PTHR24006">
    <property type="entry name" value="UBIQUITIN CARBOXYL-TERMINAL HYDROLASE"/>
    <property type="match status" value="1"/>
</dbReference>
<dbReference type="InterPro" id="IPR018200">
    <property type="entry name" value="USP_CS"/>
</dbReference>
<reference evidence="2 3" key="1">
    <citation type="submission" date="2024-04" db="EMBL/GenBank/DDBJ databases">
        <title>Tritrichomonas musculus Genome.</title>
        <authorList>
            <person name="Alves-Ferreira E."/>
            <person name="Grigg M."/>
            <person name="Lorenzi H."/>
            <person name="Galac M."/>
        </authorList>
    </citation>
    <scope>NUCLEOTIDE SEQUENCE [LARGE SCALE GENOMIC DNA]</scope>
    <source>
        <strain evidence="2 3">EAF2021</strain>
    </source>
</reference>
<dbReference type="Pfam" id="PF00443">
    <property type="entry name" value="UCH"/>
    <property type="match status" value="1"/>
</dbReference>
<evidence type="ECO:0000313" key="2">
    <source>
        <dbReference type="EMBL" id="KAK8866687.1"/>
    </source>
</evidence>
<accession>A0ABR2INZ5</accession>
<dbReference type="PROSITE" id="PS50235">
    <property type="entry name" value="USP_3"/>
    <property type="match status" value="1"/>
</dbReference>
<organism evidence="2 3">
    <name type="scientific">Tritrichomonas musculus</name>
    <dbReference type="NCBI Taxonomy" id="1915356"/>
    <lineage>
        <taxon>Eukaryota</taxon>
        <taxon>Metamonada</taxon>
        <taxon>Parabasalia</taxon>
        <taxon>Tritrichomonadida</taxon>
        <taxon>Tritrichomonadidae</taxon>
        <taxon>Tritrichomonas</taxon>
    </lineage>
</organism>
<protein>
    <recommendedName>
        <fullName evidence="1">USP domain-containing protein</fullName>
    </recommendedName>
</protein>
<comment type="caution">
    <text evidence="2">The sequence shown here is derived from an EMBL/GenBank/DDBJ whole genome shotgun (WGS) entry which is preliminary data.</text>
</comment>
<dbReference type="SUPFAM" id="SSF54001">
    <property type="entry name" value="Cysteine proteinases"/>
    <property type="match status" value="1"/>
</dbReference>
<proteinExistence type="predicted"/>
<evidence type="ECO:0000259" key="1">
    <source>
        <dbReference type="PROSITE" id="PS50235"/>
    </source>
</evidence>